<sequence>MDAVNAAIKASQDLLTAQLDARLATSKQEVIAEFVTQLRAQIPIKDYENLIEWDRAADTSIIVGTASENYTTDQLKQSIKPIMDKCDLSEADWEVVGKSPARRFIMQFSGDANASARKVRAVYSKLKGEFQTKQLAQFCNAQDATKRRRSDRQQGVTYCSDKPVLSIVVGSAKDEPTRLPFNCNGCLQHGINREEIRMQFEQFFQTSLDAQNAQRQIWTPLKRKKKIALMLQVVNSLTAPALQEVHVADSVLNHEIVSAAGTLHSMIAIYSAHNLQLTADQGQPARGATGAVLSSAAQRPEWTAAFAVDVPNFINEAKLALTAPLVNRGPLRRRNHRPEHLLPGEQALGNMVEVDPESPSRHNEQSQQCARIEDMIAEIRRQWPPGRQARLSHAKHVRRYLDKHIIPYDCSLMNILSLNKMLNLTCGLNISAPGQDGMQCAAWKRIPSAESLLLEVAVETLEGPPVPLAFNDSLMTISPKGSEHDDGISTTRTAKAMRPLPLKNSDCKIVAALGIEVTKPYVAKGTLGAHLGLRPKHCFVEQVVATDAQSRIGATQENLTYEDLLMEKADFPEGICNMMEANYLLPVAFTLPADNTERFRALAVGGLLGCPWSGSLWAGGLGPLFWESHSRTTRLKGAVIGVCVDGHSWEKVIIGWQRYTTKFAHMGAPSSTSLMLFNQRLLVRPQKMKKKESWAPPRVWHLPSQAPPRDVLLVCDGWTLLNAVSHELSNRLAPLRSATVSGLNWQFYAK</sequence>
<evidence type="ECO:0000313" key="1">
    <source>
        <dbReference type="EMBL" id="CAK0829124.1"/>
    </source>
</evidence>
<evidence type="ECO:0000313" key="2">
    <source>
        <dbReference type="Proteomes" id="UP001189429"/>
    </source>
</evidence>
<name>A0ABN9SAZ1_9DINO</name>
<protein>
    <submittedName>
        <fullName evidence="1">Uncharacterized protein</fullName>
    </submittedName>
</protein>
<reference evidence="1" key="1">
    <citation type="submission" date="2023-10" db="EMBL/GenBank/DDBJ databases">
        <authorList>
            <person name="Chen Y."/>
            <person name="Shah S."/>
            <person name="Dougan E. K."/>
            <person name="Thang M."/>
            <person name="Chan C."/>
        </authorList>
    </citation>
    <scope>NUCLEOTIDE SEQUENCE [LARGE SCALE GENOMIC DNA]</scope>
</reference>
<accession>A0ABN9SAZ1</accession>
<comment type="caution">
    <text evidence="1">The sequence shown here is derived from an EMBL/GenBank/DDBJ whole genome shotgun (WGS) entry which is preliminary data.</text>
</comment>
<organism evidence="1 2">
    <name type="scientific">Prorocentrum cordatum</name>
    <dbReference type="NCBI Taxonomy" id="2364126"/>
    <lineage>
        <taxon>Eukaryota</taxon>
        <taxon>Sar</taxon>
        <taxon>Alveolata</taxon>
        <taxon>Dinophyceae</taxon>
        <taxon>Prorocentrales</taxon>
        <taxon>Prorocentraceae</taxon>
        <taxon>Prorocentrum</taxon>
    </lineage>
</organism>
<gene>
    <name evidence="1" type="ORF">PCOR1329_LOCUS28158</name>
</gene>
<keyword evidence="2" id="KW-1185">Reference proteome</keyword>
<proteinExistence type="predicted"/>
<dbReference type="EMBL" id="CAUYUJ010010335">
    <property type="protein sequence ID" value="CAK0829124.1"/>
    <property type="molecule type" value="Genomic_DNA"/>
</dbReference>
<dbReference type="Proteomes" id="UP001189429">
    <property type="component" value="Unassembled WGS sequence"/>
</dbReference>